<dbReference type="PANTHER" id="PTHR30472">
    <property type="entry name" value="FERRIC ENTEROBACTIN TRANSPORT SYSTEM PERMEASE PROTEIN"/>
    <property type="match status" value="1"/>
</dbReference>
<comment type="caution">
    <text evidence="9">The sequence shown here is derived from an EMBL/GenBank/DDBJ whole genome shotgun (WGS) entry which is preliminary data.</text>
</comment>
<dbReference type="PANTHER" id="PTHR30472:SF25">
    <property type="entry name" value="ABC TRANSPORTER PERMEASE PROTEIN MJ0876-RELATED"/>
    <property type="match status" value="1"/>
</dbReference>
<keyword evidence="10" id="KW-1185">Reference proteome</keyword>
<feature type="transmembrane region" description="Helical" evidence="8">
    <location>
        <begin position="318"/>
        <end position="336"/>
    </location>
</feature>
<evidence type="ECO:0000256" key="6">
    <source>
        <dbReference type="ARBA" id="ARBA00022989"/>
    </source>
</evidence>
<feature type="transmembrane region" description="Helical" evidence="8">
    <location>
        <begin position="71"/>
        <end position="88"/>
    </location>
</feature>
<dbReference type="Pfam" id="PF01032">
    <property type="entry name" value="FecCD"/>
    <property type="match status" value="1"/>
</dbReference>
<feature type="transmembrane region" description="Helical" evidence="8">
    <location>
        <begin position="128"/>
        <end position="148"/>
    </location>
</feature>
<dbReference type="SUPFAM" id="SSF81345">
    <property type="entry name" value="ABC transporter involved in vitamin B12 uptake, BtuC"/>
    <property type="match status" value="1"/>
</dbReference>
<evidence type="ECO:0000256" key="5">
    <source>
        <dbReference type="ARBA" id="ARBA00022692"/>
    </source>
</evidence>
<dbReference type="EMBL" id="JAQAGZ010000023">
    <property type="protein sequence ID" value="MCZ8516383.1"/>
    <property type="molecule type" value="Genomic_DNA"/>
</dbReference>
<feature type="transmembrane region" description="Helical" evidence="8">
    <location>
        <begin position="100"/>
        <end position="122"/>
    </location>
</feature>
<evidence type="ECO:0000256" key="2">
    <source>
        <dbReference type="ARBA" id="ARBA00007935"/>
    </source>
</evidence>
<gene>
    <name evidence="9" type="ORF">O9H85_29125</name>
</gene>
<keyword evidence="7 8" id="KW-0472">Membrane</keyword>
<name>A0ABT4QHM3_9BACL</name>
<protein>
    <submittedName>
        <fullName evidence="9">Iron ABC transporter permease</fullName>
    </submittedName>
</protein>
<sequence>MNRRLWIWGSALFALLLLASTAALSVGTVRVPFGEVWGMVFRHLPLVGDGIPVKWSEAAEQIIWKVRLPRVILGMLVGASLGLAGASFQGVLRNPLADPYTLGVSSGASAGAAFLILFGFQFAWLGQWTVPVVAFAAGSASLVTVLLLARTQGKLRMESVILAGVVMQAFLGAFVSLMVALSKTVINEIIFWTMGSLALRGWSYTLVLLPYLAIGAAVLLGFGRSMNLLAVGERQAAYLGVNVERTKLVVLIASTLITAAAVSVSGVIAFVGLIVPHLLRLLVGPDYRLLLPLSLLGGAAYVVIADMLARTVLSPTEIPLGVVTAFLGAPFFAYLLRRSKRGMGEELRG</sequence>
<evidence type="ECO:0000256" key="1">
    <source>
        <dbReference type="ARBA" id="ARBA00004651"/>
    </source>
</evidence>
<keyword evidence="6 8" id="KW-1133">Transmembrane helix</keyword>
<evidence type="ECO:0000256" key="8">
    <source>
        <dbReference type="SAM" id="Phobius"/>
    </source>
</evidence>
<dbReference type="Proteomes" id="UP001527882">
    <property type="component" value="Unassembled WGS sequence"/>
</dbReference>
<feature type="transmembrane region" description="Helical" evidence="8">
    <location>
        <begin position="201"/>
        <end position="222"/>
    </location>
</feature>
<evidence type="ECO:0000256" key="3">
    <source>
        <dbReference type="ARBA" id="ARBA00022448"/>
    </source>
</evidence>
<dbReference type="CDD" id="cd06550">
    <property type="entry name" value="TM_ABC_iron-siderophores_like"/>
    <property type="match status" value="1"/>
</dbReference>
<dbReference type="Gene3D" id="1.10.3470.10">
    <property type="entry name" value="ABC transporter involved in vitamin B12 uptake, BtuC"/>
    <property type="match status" value="1"/>
</dbReference>
<comment type="similarity">
    <text evidence="2">Belongs to the binding-protein-dependent transport system permease family. FecCD subfamily.</text>
</comment>
<proteinExistence type="inferred from homology"/>
<evidence type="ECO:0000256" key="7">
    <source>
        <dbReference type="ARBA" id="ARBA00023136"/>
    </source>
</evidence>
<reference evidence="9 10" key="1">
    <citation type="submission" date="2022-12" db="EMBL/GenBank/DDBJ databases">
        <title>Draft genome sequence of Paenibacillus sp. dW9.</title>
        <authorList>
            <person name="Choi E.-W."/>
            <person name="Kim D.-U."/>
        </authorList>
    </citation>
    <scope>NUCLEOTIDE SEQUENCE [LARGE SCALE GENOMIC DNA]</scope>
    <source>
        <strain evidence="10">dW9</strain>
    </source>
</reference>
<feature type="transmembrane region" description="Helical" evidence="8">
    <location>
        <begin position="160"/>
        <end position="181"/>
    </location>
</feature>
<dbReference type="InterPro" id="IPR000522">
    <property type="entry name" value="ABC_transptr_permease_BtuC"/>
</dbReference>
<keyword evidence="4" id="KW-1003">Cell membrane</keyword>
<evidence type="ECO:0000256" key="4">
    <source>
        <dbReference type="ARBA" id="ARBA00022475"/>
    </source>
</evidence>
<keyword evidence="3" id="KW-0813">Transport</keyword>
<feature type="transmembrane region" description="Helical" evidence="8">
    <location>
        <begin position="287"/>
        <end position="309"/>
    </location>
</feature>
<accession>A0ABT4QHM3</accession>
<organism evidence="9 10">
    <name type="scientific">Paenibacillus gyeongsangnamensis</name>
    <dbReference type="NCBI Taxonomy" id="3388067"/>
    <lineage>
        <taxon>Bacteria</taxon>
        <taxon>Bacillati</taxon>
        <taxon>Bacillota</taxon>
        <taxon>Bacilli</taxon>
        <taxon>Bacillales</taxon>
        <taxon>Paenibacillaceae</taxon>
        <taxon>Paenibacillus</taxon>
    </lineage>
</organism>
<dbReference type="RefSeq" id="WP_269884914.1">
    <property type="nucleotide sequence ID" value="NZ_JAQAGZ010000023.1"/>
</dbReference>
<dbReference type="InterPro" id="IPR037294">
    <property type="entry name" value="ABC_BtuC-like"/>
</dbReference>
<feature type="transmembrane region" description="Helical" evidence="8">
    <location>
        <begin position="248"/>
        <end position="275"/>
    </location>
</feature>
<comment type="subcellular location">
    <subcellularLocation>
        <location evidence="1">Cell membrane</location>
        <topology evidence="1">Multi-pass membrane protein</topology>
    </subcellularLocation>
</comment>
<keyword evidence="5 8" id="KW-0812">Transmembrane</keyword>
<evidence type="ECO:0000313" key="9">
    <source>
        <dbReference type="EMBL" id="MCZ8516383.1"/>
    </source>
</evidence>
<evidence type="ECO:0000313" key="10">
    <source>
        <dbReference type="Proteomes" id="UP001527882"/>
    </source>
</evidence>